<evidence type="ECO:0000256" key="5">
    <source>
        <dbReference type="ARBA" id="ARBA00022989"/>
    </source>
</evidence>
<keyword evidence="7 11" id="KW-0472">Membrane</keyword>
<accession>A0A395NW02</accession>
<evidence type="ECO:0000256" key="7">
    <source>
        <dbReference type="ARBA" id="ARBA00023136"/>
    </source>
</evidence>
<dbReference type="Proteomes" id="UP000266272">
    <property type="component" value="Unassembled WGS sequence"/>
</dbReference>
<evidence type="ECO:0000256" key="11">
    <source>
        <dbReference type="SAM" id="Phobius"/>
    </source>
</evidence>
<feature type="transmembrane region" description="Helical" evidence="11">
    <location>
        <begin position="34"/>
        <end position="56"/>
    </location>
</feature>
<dbReference type="Pfam" id="PF02076">
    <property type="entry name" value="STE3"/>
    <property type="match status" value="1"/>
</dbReference>
<feature type="region of interest" description="Disordered" evidence="10">
    <location>
        <begin position="452"/>
        <end position="472"/>
    </location>
</feature>
<evidence type="ECO:0000256" key="4">
    <source>
        <dbReference type="ARBA" id="ARBA00022692"/>
    </source>
</evidence>
<comment type="caution">
    <text evidence="12">The sequence shown here is derived from an EMBL/GenBank/DDBJ whole genome shotgun (WGS) entry which is preliminary data.</text>
</comment>
<feature type="region of interest" description="Disordered" evidence="10">
    <location>
        <begin position="484"/>
        <end position="531"/>
    </location>
</feature>
<keyword evidence="5 11" id="KW-1133">Transmembrane helix</keyword>
<keyword evidence="8 12" id="KW-0675">Receptor</keyword>
<keyword evidence="3" id="KW-0589">Pheromone response</keyword>
<dbReference type="PANTHER" id="PTHR28097:SF1">
    <property type="entry name" value="PHEROMONE A FACTOR RECEPTOR"/>
    <property type="match status" value="1"/>
</dbReference>
<keyword evidence="4 11" id="KW-0812">Transmembrane</keyword>
<evidence type="ECO:0000256" key="3">
    <source>
        <dbReference type="ARBA" id="ARBA00022507"/>
    </source>
</evidence>
<dbReference type="OrthoDB" id="2874149at2759"/>
<feature type="transmembrane region" description="Helical" evidence="11">
    <location>
        <begin position="243"/>
        <end position="268"/>
    </location>
</feature>
<comment type="subcellular location">
    <subcellularLocation>
        <location evidence="1">Membrane</location>
        <topology evidence="1">Multi-pass membrane protein</topology>
    </subcellularLocation>
</comment>
<proteinExistence type="inferred from homology"/>
<evidence type="ECO:0000256" key="8">
    <source>
        <dbReference type="ARBA" id="ARBA00023170"/>
    </source>
</evidence>
<protein>
    <submittedName>
        <fullName evidence="12">Pheromone receptor</fullName>
    </submittedName>
</protein>
<feature type="transmembrane region" description="Helical" evidence="11">
    <location>
        <begin position="146"/>
        <end position="167"/>
    </location>
</feature>
<reference evidence="12 13" key="1">
    <citation type="journal article" date="2018" name="PLoS Pathog.">
        <title>Evolution of structural diversity of trichothecenes, a family of toxins produced by plant pathogenic and entomopathogenic fungi.</title>
        <authorList>
            <person name="Proctor R.H."/>
            <person name="McCormick S.P."/>
            <person name="Kim H.S."/>
            <person name="Cardoza R.E."/>
            <person name="Stanley A.M."/>
            <person name="Lindo L."/>
            <person name="Kelly A."/>
            <person name="Brown D.W."/>
            <person name="Lee T."/>
            <person name="Vaughan M.M."/>
            <person name="Alexander N.J."/>
            <person name="Busman M."/>
            <person name="Gutierrez S."/>
        </authorList>
    </citation>
    <scope>NUCLEOTIDE SEQUENCE [LARGE SCALE GENOMIC DNA]</scope>
    <source>
        <strain evidence="12 13">IBT 40837</strain>
    </source>
</reference>
<evidence type="ECO:0000313" key="12">
    <source>
        <dbReference type="EMBL" id="RFU79987.1"/>
    </source>
</evidence>
<dbReference type="InterPro" id="IPR001499">
    <property type="entry name" value="GPCR_STE3"/>
</dbReference>
<evidence type="ECO:0000256" key="2">
    <source>
        <dbReference type="ARBA" id="ARBA00011085"/>
    </source>
</evidence>
<keyword evidence="6" id="KW-0297">G-protein coupled receptor</keyword>
<name>A0A395NW02_TRIAR</name>
<dbReference type="CDD" id="cd14966">
    <property type="entry name" value="7tmD_STE3"/>
    <property type="match status" value="1"/>
</dbReference>
<evidence type="ECO:0000256" key="10">
    <source>
        <dbReference type="SAM" id="MobiDB-lite"/>
    </source>
</evidence>
<feature type="transmembrane region" description="Helical" evidence="11">
    <location>
        <begin position="303"/>
        <end position="324"/>
    </location>
</feature>
<dbReference type="GO" id="GO:0004932">
    <property type="term" value="F:mating-type factor pheromone receptor activity"/>
    <property type="evidence" value="ECO:0007669"/>
    <property type="project" value="InterPro"/>
</dbReference>
<keyword evidence="9" id="KW-0807">Transducer</keyword>
<comment type="similarity">
    <text evidence="2">Belongs to the G-protein coupled receptor 4 family.</text>
</comment>
<feature type="transmembrane region" description="Helical" evidence="11">
    <location>
        <begin position="187"/>
        <end position="213"/>
    </location>
</feature>
<organism evidence="12 13">
    <name type="scientific">Trichoderma arundinaceum</name>
    <dbReference type="NCBI Taxonomy" id="490622"/>
    <lineage>
        <taxon>Eukaryota</taxon>
        <taxon>Fungi</taxon>
        <taxon>Dikarya</taxon>
        <taxon>Ascomycota</taxon>
        <taxon>Pezizomycotina</taxon>
        <taxon>Sordariomycetes</taxon>
        <taxon>Hypocreomycetidae</taxon>
        <taxon>Hypocreales</taxon>
        <taxon>Hypocreaceae</taxon>
        <taxon>Trichoderma</taxon>
    </lineage>
</organism>
<evidence type="ECO:0000256" key="1">
    <source>
        <dbReference type="ARBA" id="ARBA00004141"/>
    </source>
</evidence>
<feature type="compositionally biased region" description="Polar residues" evidence="10">
    <location>
        <begin position="519"/>
        <end position="531"/>
    </location>
</feature>
<dbReference type="AlphaFoldDB" id="A0A395NW02"/>
<evidence type="ECO:0000313" key="13">
    <source>
        <dbReference type="Proteomes" id="UP000266272"/>
    </source>
</evidence>
<dbReference type="GO" id="GO:0005886">
    <property type="term" value="C:plasma membrane"/>
    <property type="evidence" value="ECO:0007669"/>
    <property type="project" value="TreeGrafter"/>
</dbReference>
<feature type="compositionally biased region" description="Polar residues" evidence="10">
    <location>
        <begin position="452"/>
        <end position="466"/>
    </location>
</feature>
<evidence type="ECO:0000256" key="6">
    <source>
        <dbReference type="ARBA" id="ARBA00023040"/>
    </source>
</evidence>
<dbReference type="PANTHER" id="PTHR28097">
    <property type="entry name" value="PHEROMONE A FACTOR RECEPTOR"/>
    <property type="match status" value="1"/>
</dbReference>
<dbReference type="GO" id="GO:0000750">
    <property type="term" value="P:pheromone-dependent signal transduction involved in conjugation with cellular fusion"/>
    <property type="evidence" value="ECO:0007669"/>
    <property type="project" value="TreeGrafter"/>
</dbReference>
<feature type="transmembrane region" description="Helical" evidence="11">
    <location>
        <begin position="104"/>
        <end position="125"/>
    </location>
</feature>
<sequence length="531" mass="59390">MNTSFHLTARGTPPILMGGPVPPSYTNPSLTANLICRVLFGILANLACLVPLQLLYRNGEFAAALFIINVEMQNLRNIVNSLIWRNDDMASWWPGYGLCDFDPYLHNFGIGLFATCLLAIMRNLAIQVGSLRANPLTRKEKQRRNIVQALIIFPLPLLQVAWTYPLTQQRYYVGTLFGCSWLNAPTWPYIVFEVLPPALVSLATTGYAILIYIRFREISKTTQSALSNNRLAHARNQRARRRLYLMVISILIPFLPIVLALTVANIIIASPLQPFDFNAIHNHGQGELPWNAIVYLPSSKITWAYMNICYIPIATAIPIFVFFGMTKDAMNCYRVILLYVGFGKAFPRLYEEYDPDSRVLASLSHGGSSNYTTSTRSSKKNKNSSAALTNICSNQVAPPTLQRPPTTVLPLHNQDVPIQIPHRNPFLFRTRLNFSLPFKISLFKLPEDNVSSTPLEPLSHQPTHRSVWSDEESRLFVPSSATATASALKQTPSNDDSNKNNSEKGYPTIMSLPPALILETTTNQADGQGEH</sequence>
<gene>
    <name evidence="12" type="ORF">TARUN_2209</name>
</gene>
<evidence type="ECO:0000256" key="9">
    <source>
        <dbReference type="ARBA" id="ARBA00023224"/>
    </source>
</evidence>
<keyword evidence="13" id="KW-1185">Reference proteome</keyword>
<dbReference type="EMBL" id="PXOA01000128">
    <property type="protein sequence ID" value="RFU79987.1"/>
    <property type="molecule type" value="Genomic_DNA"/>
</dbReference>